<dbReference type="AlphaFoldDB" id="A0A2A9DX37"/>
<dbReference type="PANTHER" id="PTHR23404">
    <property type="entry name" value="MOLYBDOPTERIN SYNTHASE RELATED"/>
    <property type="match status" value="1"/>
</dbReference>
<name>A0A2A9DX37_9MICO</name>
<dbReference type="RefSeq" id="WP_098407002.1">
    <property type="nucleotide sequence ID" value="NZ_PDJE01000001.1"/>
</dbReference>
<dbReference type="SUPFAM" id="SSF54690">
    <property type="entry name" value="Molybdopterin synthase subunit MoaE"/>
    <property type="match status" value="1"/>
</dbReference>
<dbReference type="CDD" id="cd00756">
    <property type="entry name" value="MoaE"/>
    <property type="match status" value="1"/>
</dbReference>
<dbReference type="EMBL" id="PDJE01000001">
    <property type="protein sequence ID" value="PFG30562.1"/>
    <property type="molecule type" value="Genomic_DNA"/>
</dbReference>
<reference evidence="1 2" key="1">
    <citation type="submission" date="2017-10" db="EMBL/GenBank/DDBJ databases">
        <title>Sequencing the genomes of 1000 actinobacteria strains.</title>
        <authorList>
            <person name="Klenk H.-P."/>
        </authorList>
    </citation>
    <scope>NUCLEOTIDE SEQUENCE [LARGE SCALE GENOMIC DNA]</scope>
    <source>
        <strain evidence="1 2">DSM 21798</strain>
    </source>
</reference>
<gene>
    <name evidence="1" type="ORF">ATJ78_1497</name>
</gene>
<dbReference type="Pfam" id="PF02391">
    <property type="entry name" value="MoaE"/>
    <property type="match status" value="1"/>
</dbReference>
<dbReference type="Proteomes" id="UP000221369">
    <property type="component" value="Unassembled WGS sequence"/>
</dbReference>
<comment type="caution">
    <text evidence="1">The sequence shown here is derived from an EMBL/GenBank/DDBJ whole genome shotgun (WGS) entry which is preliminary data.</text>
</comment>
<evidence type="ECO:0000313" key="1">
    <source>
        <dbReference type="EMBL" id="PFG30562.1"/>
    </source>
</evidence>
<dbReference type="InterPro" id="IPR036563">
    <property type="entry name" value="MoaE_sf"/>
</dbReference>
<proteinExistence type="predicted"/>
<keyword evidence="2" id="KW-1185">Reference proteome</keyword>
<dbReference type="GO" id="GO:0006777">
    <property type="term" value="P:Mo-molybdopterin cofactor biosynthetic process"/>
    <property type="evidence" value="ECO:0007669"/>
    <property type="project" value="InterPro"/>
</dbReference>
<dbReference type="Gene3D" id="3.90.1170.40">
    <property type="entry name" value="Molybdopterin biosynthesis MoaE subunit"/>
    <property type="match status" value="1"/>
</dbReference>
<organism evidence="1 2">
    <name type="scientific">Paramicrobacterium agarici</name>
    <dbReference type="NCBI Taxonomy" id="630514"/>
    <lineage>
        <taxon>Bacteria</taxon>
        <taxon>Bacillati</taxon>
        <taxon>Actinomycetota</taxon>
        <taxon>Actinomycetes</taxon>
        <taxon>Micrococcales</taxon>
        <taxon>Microbacteriaceae</taxon>
        <taxon>Paramicrobacterium</taxon>
    </lineage>
</organism>
<protein>
    <submittedName>
        <fullName evidence="1">Molybdopterin synthase subunit MoaE</fullName>
    </submittedName>
</protein>
<accession>A0A2A9DX37</accession>
<evidence type="ECO:0000313" key="2">
    <source>
        <dbReference type="Proteomes" id="UP000221369"/>
    </source>
</evidence>
<sequence>MIVTTSVSERPLDVIEHMDAVAHDAQGATALFVGTVRDNDPDANGRVVRLEYSAHPDAEAVLTELAAAADAERLRLAVSHRVGTLGIGDAAIVCAVSSVHRAEAFDVCRALVESVKAELPVWKKQIEADGSYSWVGLGRLGSAQ</sequence>
<dbReference type="InterPro" id="IPR003448">
    <property type="entry name" value="Mopterin_biosynth_MoaE"/>
</dbReference>